<dbReference type="SUPFAM" id="SSF51730">
    <property type="entry name" value="FAD-linked oxidoreductase"/>
    <property type="match status" value="1"/>
</dbReference>
<gene>
    <name evidence="8" type="ORF">NLI96_g11806</name>
</gene>
<keyword evidence="5" id="KW-0274">FAD</keyword>
<organism evidence="8 9">
    <name type="scientific">Meripilus lineatus</name>
    <dbReference type="NCBI Taxonomy" id="2056292"/>
    <lineage>
        <taxon>Eukaryota</taxon>
        <taxon>Fungi</taxon>
        <taxon>Dikarya</taxon>
        <taxon>Basidiomycota</taxon>
        <taxon>Agaricomycotina</taxon>
        <taxon>Agaricomycetes</taxon>
        <taxon>Polyporales</taxon>
        <taxon>Meripilaceae</taxon>
        <taxon>Meripilus</taxon>
    </lineage>
</organism>
<accession>A0AAD5Y8T5</accession>
<dbReference type="GO" id="GO:0004657">
    <property type="term" value="F:proline dehydrogenase activity"/>
    <property type="evidence" value="ECO:0007669"/>
    <property type="project" value="UniProtKB-EC"/>
</dbReference>
<evidence type="ECO:0000313" key="8">
    <source>
        <dbReference type="EMBL" id="KAJ3475487.1"/>
    </source>
</evidence>
<reference evidence="8" key="1">
    <citation type="submission" date="2022-07" db="EMBL/GenBank/DDBJ databases">
        <title>Genome Sequence of Physisporinus lineatus.</title>
        <authorList>
            <person name="Buettner E."/>
        </authorList>
    </citation>
    <scope>NUCLEOTIDE SEQUENCE</scope>
    <source>
        <strain evidence="8">VT162</strain>
    </source>
</reference>
<dbReference type="InterPro" id="IPR029041">
    <property type="entry name" value="FAD-linked_oxidoreductase-like"/>
</dbReference>
<dbReference type="Proteomes" id="UP001212997">
    <property type="component" value="Unassembled WGS sequence"/>
</dbReference>
<evidence type="ECO:0000256" key="2">
    <source>
        <dbReference type="ARBA" id="ARBA00012695"/>
    </source>
</evidence>
<comment type="function">
    <text evidence="5">Converts proline to delta-1-pyrroline-5-carboxylate.</text>
</comment>
<dbReference type="GO" id="GO:0005739">
    <property type="term" value="C:mitochondrion"/>
    <property type="evidence" value="ECO:0007669"/>
    <property type="project" value="TreeGrafter"/>
</dbReference>
<dbReference type="GO" id="GO:0071949">
    <property type="term" value="F:FAD binding"/>
    <property type="evidence" value="ECO:0007669"/>
    <property type="project" value="TreeGrafter"/>
</dbReference>
<protein>
    <recommendedName>
        <fullName evidence="2 5">Proline dehydrogenase</fullName>
        <ecNumber evidence="2 5">1.5.5.2</ecNumber>
    </recommendedName>
</protein>
<feature type="domain" description="Proline dehydrogenase" evidence="7">
    <location>
        <begin position="186"/>
        <end position="582"/>
    </location>
</feature>
<dbReference type="Gene3D" id="3.20.20.220">
    <property type="match status" value="1"/>
</dbReference>
<evidence type="ECO:0000256" key="3">
    <source>
        <dbReference type="ARBA" id="ARBA00023002"/>
    </source>
</evidence>
<comment type="catalytic activity">
    <reaction evidence="5">
        <text>L-proline + a quinone = (S)-1-pyrroline-5-carboxylate + a quinol + H(+)</text>
        <dbReference type="Rhea" id="RHEA:23784"/>
        <dbReference type="ChEBI" id="CHEBI:15378"/>
        <dbReference type="ChEBI" id="CHEBI:17388"/>
        <dbReference type="ChEBI" id="CHEBI:24646"/>
        <dbReference type="ChEBI" id="CHEBI:60039"/>
        <dbReference type="ChEBI" id="CHEBI:132124"/>
        <dbReference type="EC" id="1.5.5.2"/>
    </reaction>
</comment>
<keyword evidence="9" id="KW-1185">Reference proteome</keyword>
<feature type="compositionally biased region" description="Low complexity" evidence="6">
    <location>
        <begin position="462"/>
        <end position="473"/>
    </location>
</feature>
<dbReference type="PANTHER" id="PTHR13914">
    <property type="entry name" value="PROLINE OXIDASE"/>
    <property type="match status" value="1"/>
</dbReference>
<comment type="similarity">
    <text evidence="1 5">Belongs to the proline oxidase family.</text>
</comment>
<keyword evidence="3 5" id="KW-0560">Oxidoreductase</keyword>
<dbReference type="EMBL" id="JANAWD010000848">
    <property type="protein sequence ID" value="KAJ3475487.1"/>
    <property type="molecule type" value="Genomic_DNA"/>
</dbReference>
<dbReference type="InterPro" id="IPR002872">
    <property type="entry name" value="Proline_DH_dom"/>
</dbReference>
<keyword evidence="4 5" id="KW-0642">Proline metabolism</keyword>
<evidence type="ECO:0000256" key="1">
    <source>
        <dbReference type="ARBA" id="ARBA00005869"/>
    </source>
</evidence>
<evidence type="ECO:0000256" key="4">
    <source>
        <dbReference type="ARBA" id="ARBA00023062"/>
    </source>
</evidence>
<evidence type="ECO:0000256" key="5">
    <source>
        <dbReference type="RuleBase" id="RU364054"/>
    </source>
</evidence>
<dbReference type="GO" id="GO:0010133">
    <property type="term" value="P:L-proline catabolic process to L-glutamate"/>
    <property type="evidence" value="ECO:0007669"/>
    <property type="project" value="TreeGrafter"/>
</dbReference>
<evidence type="ECO:0000256" key="6">
    <source>
        <dbReference type="SAM" id="MobiDB-lite"/>
    </source>
</evidence>
<proteinExistence type="inferred from homology"/>
<dbReference type="EC" id="1.5.5.2" evidence="2 5"/>
<evidence type="ECO:0000313" key="9">
    <source>
        <dbReference type="Proteomes" id="UP001212997"/>
    </source>
</evidence>
<feature type="compositionally biased region" description="Polar residues" evidence="6">
    <location>
        <begin position="446"/>
        <end position="455"/>
    </location>
</feature>
<comment type="cofactor">
    <cofactor evidence="5">
        <name>FAD</name>
        <dbReference type="ChEBI" id="CHEBI:57692"/>
    </cofactor>
</comment>
<evidence type="ECO:0000259" key="7">
    <source>
        <dbReference type="Pfam" id="PF01619"/>
    </source>
</evidence>
<feature type="region of interest" description="Disordered" evidence="6">
    <location>
        <begin position="444"/>
        <end position="476"/>
    </location>
</feature>
<dbReference type="Pfam" id="PF01619">
    <property type="entry name" value="Pro_dh"/>
    <property type="match status" value="1"/>
</dbReference>
<sequence>MSLRLLWQTCPKRTTQSSHWTRYLSSQGSHPHGQHRPSFSRLGRVGLASGGVAASSLFYALHQGPVHADADAGEERQVQRQSSSLSSLIRSYVVYTACSIPALVDWSPQILSALMSVPVVSHVTELVVRKTFFDQFVGGDTAHATLPVLERLRDENKGCLFAYSVEVDEEEAAGKEKRGVKDPVHKRIVQEMIRCIEVAADFEDNHIHAVESGKGRRTWVAIKLTALLPDANALHNLSKHIVQTRPKPSTPIAFPGCPHHTDLDVLSSQTVVSESGLSEANLVDLRDLYSDLVRICTKAEERGIRVIIDAEHTWYTPAIDAFTLALMRRFNKLNGKNVQPLIYATYQAYLRRTPEYLAQSFADAEAGGYSLGVKLVRGAYHPWEVASHNARLVSSSQTDTKPTSASLSISPDALPPVWTTKPETDACYNRCAKVLLNKVLEDVQHSRSQTQQPTTRPWYIFSRSSPSSPAVPSNGTSSPRLGLLFGSHNWDSCKLILDTLANIGLATTEDQTAEGESIIRIGDDVTERVTIGQLYGMADALTDYIVNRTRSSSPVVLKYVPYGALVEVMPYLSRRAIENKSVLGSGGAAEERRRALSEIKKRILG</sequence>
<dbReference type="PANTHER" id="PTHR13914:SF0">
    <property type="entry name" value="PROLINE DEHYDROGENASE 1, MITOCHONDRIAL"/>
    <property type="match status" value="1"/>
</dbReference>
<dbReference type="InterPro" id="IPR015659">
    <property type="entry name" value="Proline_oxidase"/>
</dbReference>
<comment type="caution">
    <text evidence="8">The sequence shown here is derived from an EMBL/GenBank/DDBJ whole genome shotgun (WGS) entry which is preliminary data.</text>
</comment>
<dbReference type="AlphaFoldDB" id="A0AAD5Y8T5"/>
<keyword evidence="5" id="KW-0285">Flavoprotein</keyword>
<name>A0AAD5Y8T5_9APHY</name>